<dbReference type="RefSeq" id="WP_055036760.1">
    <property type="nucleotide sequence ID" value="NZ_AP014854.2"/>
</dbReference>
<dbReference type="KEGG" id="bvr:BVIR_1096"/>
<accession>A0A0P0ID03</accession>
<proteinExistence type="predicted"/>
<dbReference type="PATRIC" id="fig|1079.6.peg.1136"/>
<feature type="domain" description="HicB-like antitoxin of toxin-antitoxin system" evidence="1">
    <location>
        <begin position="5"/>
        <end position="87"/>
    </location>
</feature>
<protein>
    <recommendedName>
        <fullName evidence="1">HicB-like antitoxin of toxin-antitoxin system domain-containing protein</fullName>
    </recommendedName>
</protein>
<dbReference type="SUPFAM" id="SSF143100">
    <property type="entry name" value="TTHA1013/TTHA0281-like"/>
    <property type="match status" value="1"/>
</dbReference>
<name>A0A0P0ID03_BLAVI</name>
<gene>
    <name evidence="2" type="ORF">BVIRIDIS_05390</name>
</gene>
<organism evidence="2 3">
    <name type="scientific">Blastochloris viridis</name>
    <name type="common">Rhodopseudomonas viridis</name>
    <dbReference type="NCBI Taxonomy" id="1079"/>
    <lineage>
        <taxon>Bacteria</taxon>
        <taxon>Pseudomonadati</taxon>
        <taxon>Pseudomonadota</taxon>
        <taxon>Alphaproteobacteria</taxon>
        <taxon>Hyphomicrobiales</taxon>
        <taxon>Blastochloridaceae</taxon>
        <taxon>Blastochloris</taxon>
    </lineage>
</organism>
<dbReference type="AlphaFoldDB" id="A0A0P0ID03"/>
<reference evidence="3" key="1">
    <citation type="journal article" date="2016" name="Genome Announc.">
        <title>Revised genome sequence of the purple photosynthetic bacterium Blastochloris viridis.</title>
        <authorList>
            <person name="Liu L.N."/>
            <person name="Faulkner M."/>
            <person name="Liu X."/>
            <person name="Huang F."/>
            <person name="Darby A.C."/>
            <person name="Hall N."/>
        </authorList>
    </citation>
    <scope>NUCLEOTIDE SEQUENCE [LARGE SCALE GENOMIC DNA]</scope>
    <source>
        <strain evidence="3">ATCC 19567 / DSM 133 / F</strain>
    </source>
</reference>
<evidence type="ECO:0000259" key="1">
    <source>
        <dbReference type="Pfam" id="PF15919"/>
    </source>
</evidence>
<dbReference type="EMBL" id="LN907867">
    <property type="protein sequence ID" value="CUU41546.1"/>
    <property type="molecule type" value="Genomic_DNA"/>
</dbReference>
<keyword evidence="3" id="KW-1185">Reference proteome</keyword>
<dbReference type="OrthoDB" id="9807959at2"/>
<dbReference type="InterPro" id="IPR031807">
    <property type="entry name" value="HicB-like"/>
</dbReference>
<dbReference type="PANTHER" id="PTHR34504:SF2">
    <property type="entry name" value="UPF0150 PROTEIN SSL0259"/>
    <property type="match status" value="1"/>
</dbReference>
<dbReference type="Pfam" id="PF15919">
    <property type="entry name" value="HicB_lk_antitox"/>
    <property type="match status" value="1"/>
</dbReference>
<dbReference type="InterPro" id="IPR035069">
    <property type="entry name" value="TTHA1013/TTHA0281-like"/>
</dbReference>
<sequence length="95" mass="9565">MMAGYLALVHKDAGTSYGVSFPDVPGCVSAGDTLEEALANAAEALGGHLALLATDGDSVPSPRSFEALRADASLADEFEDAVVSFVQPHATASAA</sequence>
<dbReference type="STRING" id="1079.BVIR_1096"/>
<dbReference type="InterPro" id="IPR051404">
    <property type="entry name" value="TA_system_antitoxin"/>
</dbReference>
<dbReference type="PANTHER" id="PTHR34504">
    <property type="entry name" value="ANTITOXIN HICB"/>
    <property type="match status" value="1"/>
</dbReference>
<evidence type="ECO:0000313" key="3">
    <source>
        <dbReference type="Proteomes" id="UP000065734"/>
    </source>
</evidence>
<dbReference type="Gene3D" id="3.30.160.250">
    <property type="match status" value="1"/>
</dbReference>
<dbReference type="Proteomes" id="UP000065734">
    <property type="component" value="Chromosome I"/>
</dbReference>
<evidence type="ECO:0000313" key="2">
    <source>
        <dbReference type="EMBL" id="CUU41546.1"/>
    </source>
</evidence>